<dbReference type="OrthoDB" id="980086at2"/>
<dbReference type="PATRIC" id="fig|1379870.5.peg.3594"/>
<feature type="transmembrane region" description="Helical" evidence="1">
    <location>
        <begin position="42"/>
        <end position="60"/>
    </location>
</feature>
<protein>
    <recommendedName>
        <fullName evidence="4">Aerotolerance regulator N-terminal domain-containing protein</fullName>
    </recommendedName>
</protein>
<dbReference type="AlphaFoldDB" id="A0A0E3V8F9"/>
<dbReference type="EMBL" id="CP010429">
    <property type="protein sequence ID" value="AKD56271.1"/>
    <property type="molecule type" value="Genomic_DNA"/>
</dbReference>
<evidence type="ECO:0000256" key="1">
    <source>
        <dbReference type="SAM" id="Phobius"/>
    </source>
</evidence>
<dbReference type="KEGG" id="srd:SD10_16555"/>
<keyword evidence="1" id="KW-0472">Membrane</keyword>
<dbReference type="RefSeq" id="WP_046575200.1">
    <property type="nucleotide sequence ID" value="NZ_CP010429.1"/>
</dbReference>
<name>A0A0E3V8F9_9BACT</name>
<keyword evidence="1" id="KW-1133">Transmembrane helix</keyword>
<organism evidence="2 3">
    <name type="scientific">Spirosoma radiotolerans</name>
    <dbReference type="NCBI Taxonomy" id="1379870"/>
    <lineage>
        <taxon>Bacteria</taxon>
        <taxon>Pseudomonadati</taxon>
        <taxon>Bacteroidota</taxon>
        <taxon>Cytophagia</taxon>
        <taxon>Cytophagales</taxon>
        <taxon>Cytophagaceae</taxon>
        <taxon>Spirosoma</taxon>
    </lineage>
</organism>
<keyword evidence="1" id="KW-0812">Transmembrane</keyword>
<dbReference type="STRING" id="1379870.SD10_16555"/>
<accession>A0A0E3V8F9</accession>
<feature type="transmembrane region" description="Helical" evidence="1">
    <location>
        <begin position="12"/>
        <end position="30"/>
    </location>
</feature>
<evidence type="ECO:0008006" key="4">
    <source>
        <dbReference type="Google" id="ProtNLM"/>
    </source>
</evidence>
<gene>
    <name evidence="2" type="ORF">SD10_16555</name>
</gene>
<keyword evidence="3" id="KW-1185">Reference proteome</keyword>
<sequence length="547" mass="60442">MQTTINWTSPINWFIALALLILLVGQLWLISRNPSVSNRRKWVKAGLNIILWLLVAAYFGQLHWLSQRPSSHALLIGDDVPSAVARQVKDSLHIQDSFTSRNLKNEYDSVTLVGQRFPIETLTKLSNSSVNWVPYTQPDQLASMHWKGIVRQGEIQRVTGRVHSSEKQLLRLRFGSRTLDSISVHEGDNVFSLQFPAFVRGRSQAELMLGGTTLDTIRFFARPTEPLNIQFLLDSPDFESNTLAGWLGKQGHTVQVITTLSKSISSNVSINKAGKSVTKTTPDLLITDPANAANAIVKKALAEGKAVLFLNFTKPEIDCQLINKALGSQWQVRKVSSEPVIPVGNGLNALPYRFADNLNQFTVTGYPVAVQRKLAGRIGASLLSETFPLSLSGDTVTYSRLWTAVLARLSPTDKNTIQVDAPLFSGLKQAILINNEGTLPPSLLVGQDTVAFVKSPINEHAASGSSLFRQAGWQAIQDSLALYVDARTEIRPLAEQRVVQQFISAHAQYQSTSERAARTTTSQVPNWLWLALIVCCFTALWVEPKVL</sequence>
<proteinExistence type="predicted"/>
<dbReference type="Proteomes" id="UP000033054">
    <property type="component" value="Chromosome"/>
</dbReference>
<evidence type="ECO:0000313" key="3">
    <source>
        <dbReference type="Proteomes" id="UP000033054"/>
    </source>
</evidence>
<evidence type="ECO:0000313" key="2">
    <source>
        <dbReference type="EMBL" id="AKD56271.1"/>
    </source>
</evidence>
<dbReference type="HOGENOM" id="CLU_501296_0_0_10"/>
<reference evidence="2 3" key="1">
    <citation type="journal article" date="2014" name="Curr. Microbiol.">
        <title>Spirosoma radiotolerans sp. nov., a gamma-radiation-resistant bacterium isolated from gamma ray-irradiated soil.</title>
        <authorList>
            <person name="Lee J.J."/>
            <person name="Srinivasan S."/>
            <person name="Lim S."/>
            <person name="Joe M."/>
            <person name="Im S."/>
            <person name="Bae S.I."/>
            <person name="Park K.R."/>
            <person name="Han J.H."/>
            <person name="Park S.H."/>
            <person name="Joo B.M."/>
            <person name="Park S.J."/>
            <person name="Kim M.K."/>
        </authorList>
    </citation>
    <scope>NUCLEOTIDE SEQUENCE [LARGE SCALE GENOMIC DNA]</scope>
    <source>
        <strain evidence="2 3">DG5A</strain>
    </source>
</reference>